<accession>A0A543HY78</accession>
<feature type="domain" description="HTH merR-type" evidence="2">
    <location>
        <begin position="8"/>
        <end position="78"/>
    </location>
</feature>
<comment type="caution">
    <text evidence="3">The sequence shown here is derived from an EMBL/GenBank/DDBJ whole genome shotgun (WGS) entry which is preliminary data.</text>
</comment>
<dbReference type="Proteomes" id="UP000318331">
    <property type="component" value="Unassembled WGS sequence"/>
</dbReference>
<dbReference type="GO" id="GO:0003677">
    <property type="term" value="F:DNA binding"/>
    <property type="evidence" value="ECO:0007669"/>
    <property type="project" value="UniProtKB-KW"/>
</dbReference>
<dbReference type="SUPFAM" id="SSF55136">
    <property type="entry name" value="Probable bacterial effector-binding domain"/>
    <property type="match status" value="1"/>
</dbReference>
<evidence type="ECO:0000256" key="1">
    <source>
        <dbReference type="ARBA" id="ARBA00023125"/>
    </source>
</evidence>
<dbReference type="InterPro" id="IPR011256">
    <property type="entry name" value="Reg_factor_effector_dom_sf"/>
</dbReference>
<dbReference type="Pfam" id="PF13411">
    <property type="entry name" value="MerR_1"/>
    <property type="match status" value="1"/>
</dbReference>
<dbReference type="SMART" id="SM00422">
    <property type="entry name" value="HTH_MERR"/>
    <property type="match status" value="1"/>
</dbReference>
<evidence type="ECO:0000313" key="3">
    <source>
        <dbReference type="EMBL" id="TQM63263.1"/>
    </source>
</evidence>
<dbReference type="InterPro" id="IPR009061">
    <property type="entry name" value="DNA-bd_dom_put_sf"/>
</dbReference>
<dbReference type="GO" id="GO:0003700">
    <property type="term" value="F:DNA-binding transcription factor activity"/>
    <property type="evidence" value="ECO:0007669"/>
    <property type="project" value="InterPro"/>
</dbReference>
<dbReference type="PROSITE" id="PS50937">
    <property type="entry name" value="HTH_MERR_2"/>
    <property type="match status" value="1"/>
</dbReference>
<dbReference type="InterPro" id="IPR047057">
    <property type="entry name" value="MerR_fam"/>
</dbReference>
<dbReference type="PANTHER" id="PTHR30204">
    <property type="entry name" value="REDOX-CYCLING DRUG-SENSING TRANSCRIPTIONAL ACTIVATOR SOXR"/>
    <property type="match status" value="1"/>
</dbReference>
<protein>
    <submittedName>
        <fullName evidence="3">DNA-binding transcriptional MerR regulator</fullName>
    </submittedName>
</protein>
<dbReference type="InterPro" id="IPR000551">
    <property type="entry name" value="MerR-type_HTH_dom"/>
</dbReference>
<reference evidence="3 4" key="1">
    <citation type="submission" date="2019-06" db="EMBL/GenBank/DDBJ databases">
        <title>Sequencing the genomes of 1000 actinobacteria strains.</title>
        <authorList>
            <person name="Klenk H.-P."/>
        </authorList>
    </citation>
    <scope>NUCLEOTIDE SEQUENCE [LARGE SCALE GENOMIC DNA]</scope>
    <source>
        <strain evidence="3 4">DSM 18031</strain>
    </source>
</reference>
<dbReference type="AlphaFoldDB" id="A0A543HY78"/>
<dbReference type="SMART" id="SM00871">
    <property type="entry name" value="AraC_E_bind"/>
    <property type="match status" value="1"/>
</dbReference>
<gene>
    <name evidence="3" type="ORF">FB466_1520</name>
</gene>
<dbReference type="Pfam" id="PF06445">
    <property type="entry name" value="GyrI-like"/>
    <property type="match status" value="1"/>
</dbReference>
<dbReference type="Gene3D" id="3.20.80.10">
    <property type="entry name" value="Regulatory factor, effector binding domain"/>
    <property type="match status" value="1"/>
</dbReference>
<proteinExistence type="predicted"/>
<dbReference type="InterPro" id="IPR029442">
    <property type="entry name" value="GyrI-like"/>
</dbReference>
<dbReference type="SUPFAM" id="SSF46955">
    <property type="entry name" value="Putative DNA-binding domain"/>
    <property type="match status" value="1"/>
</dbReference>
<name>A0A543HY78_9MICO</name>
<dbReference type="OrthoDB" id="7849865at2"/>
<organism evidence="3 4">
    <name type="scientific">Klugiella xanthotipulae</name>
    <dbReference type="NCBI Taxonomy" id="244735"/>
    <lineage>
        <taxon>Bacteria</taxon>
        <taxon>Bacillati</taxon>
        <taxon>Actinomycetota</taxon>
        <taxon>Actinomycetes</taxon>
        <taxon>Micrococcales</taxon>
        <taxon>Microbacteriaceae</taxon>
        <taxon>Klugiella</taxon>
    </lineage>
</organism>
<dbReference type="RefSeq" id="WP_141917270.1">
    <property type="nucleotide sequence ID" value="NZ_BAAAYS010000021.1"/>
</dbReference>
<keyword evidence="1 3" id="KW-0238">DNA-binding</keyword>
<evidence type="ECO:0000313" key="4">
    <source>
        <dbReference type="Proteomes" id="UP000318331"/>
    </source>
</evidence>
<dbReference type="InterPro" id="IPR010499">
    <property type="entry name" value="AraC_E-bd"/>
</dbReference>
<dbReference type="PANTHER" id="PTHR30204:SF97">
    <property type="entry name" value="MERR FAMILY REGULATORY PROTEIN"/>
    <property type="match status" value="1"/>
</dbReference>
<dbReference type="EMBL" id="VFPN01000002">
    <property type="protein sequence ID" value="TQM63263.1"/>
    <property type="molecule type" value="Genomic_DNA"/>
</dbReference>
<dbReference type="Gene3D" id="1.10.1660.10">
    <property type="match status" value="1"/>
</dbReference>
<evidence type="ECO:0000259" key="2">
    <source>
        <dbReference type="PROSITE" id="PS50937"/>
    </source>
</evidence>
<sequence length="276" mass="30702">MDSDGAGMLRIGVFSQVTRISVRMLRYYQDYGLLVPVWVDPDSGYRYYGSEQLETARLVTGLREAGFSVEASRDVLSARDDPARVRTLMDDQRKRLEAERGELSRRVAAFVHMSSMIKEHPMEFTVETRTLPAMTVATLRDTIGSYPEEGRLWEAMMPLTVRSAATFPAGGLAGATFYDEGYRESDVDVELWVQVAAPFTPVAPLRCVEVPEREIVCATLRGDYTLTAQVMASLGAYIAEHTLNTGPMFNIYRVGPGQNPDPSTWVTDICLPIVAD</sequence>
<keyword evidence="4" id="KW-1185">Reference proteome</keyword>
<dbReference type="PROSITE" id="PS00552">
    <property type="entry name" value="HTH_MERR_1"/>
    <property type="match status" value="1"/>
</dbReference>